<accession>A0A9P6B5W3</accession>
<protein>
    <recommendedName>
        <fullName evidence="4">Non-specific serine/threonine protein kinase</fullName>
    </recommendedName>
</protein>
<name>A0A9P6B5W3_9AGAM</name>
<organism evidence="2 3">
    <name type="scientific">Hydnum rufescens UP504</name>
    <dbReference type="NCBI Taxonomy" id="1448309"/>
    <lineage>
        <taxon>Eukaryota</taxon>
        <taxon>Fungi</taxon>
        <taxon>Dikarya</taxon>
        <taxon>Basidiomycota</taxon>
        <taxon>Agaricomycotina</taxon>
        <taxon>Agaricomycetes</taxon>
        <taxon>Cantharellales</taxon>
        <taxon>Hydnaceae</taxon>
        <taxon>Hydnum</taxon>
    </lineage>
</organism>
<dbReference type="EMBL" id="MU128928">
    <property type="protein sequence ID" value="KAF9517982.1"/>
    <property type="molecule type" value="Genomic_DNA"/>
</dbReference>
<feature type="compositionally biased region" description="Low complexity" evidence="1">
    <location>
        <begin position="206"/>
        <end position="225"/>
    </location>
</feature>
<feature type="region of interest" description="Disordered" evidence="1">
    <location>
        <begin position="1"/>
        <end position="225"/>
    </location>
</feature>
<evidence type="ECO:0008006" key="4">
    <source>
        <dbReference type="Google" id="ProtNLM"/>
    </source>
</evidence>
<evidence type="ECO:0000256" key="1">
    <source>
        <dbReference type="SAM" id="MobiDB-lite"/>
    </source>
</evidence>
<evidence type="ECO:0000313" key="3">
    <source>
        <dbReference type="Proteomes" id="UP000886523"/>
    </source>
</evidence>
<proteinExistence type="predicted"/>
<dbReference type="AlphaFoldDB" id="A0A9P6B5W3"/>
<feature type="compositionally biased region" description="Basic and acidic residues" evidence="1">
    <location>
        <begin position="16"/>
        <end position="36"/>
    </location>
</feature>
<evidence type="ECO:0000313" key="2">
    <source>
        <dbReference type="EMBL" id="KAF9517982.1"/>
    </source>
</evidence>
<feature type="compositionally biased region" description="Low complexity" evidence="1">
    <location>
        <begin position="84"/>
        <end position="98"/>
    </location>
</feature>
<feature type="compositionally biased region" description="Basic and acidic residues" evidence="1">
    <location>
        <begin position="127"/>
        <end position="139"/>
    </location>
</feature>
<feature type="compositionally biased region" description="Polar residues" evidence="1">
    <location>
        <begin position="106"/>
        <end position="116"/>
    </location>
</feature>
<keyword evidence="3" id="KW-1185">Reference proteome</keyword>
<gene>
    <name evidence="2" type="ORF">BS47DRAFT_424308</name>
</gene>
<comment type="caution">
    <text evidence="2">The sequence shown here is derived from an EMBL/GenBank/DDBJ whole genome shotgun (WGS) entry which is preliminary data.</text>
</comment>
<feature type="compositionally biased region" description="Basic and acidic residues" evidence="1">
    <location>
        <begin position="159"/>
        <end position="171"/>
    </location>
</feature>
<sequence length="373" mass="40747">MLAQLVQYLALGTPSPRDEHSHSDEKNRLSDSKDTTTRSQISGLRTVEMQRLSAPPGMNEDARARGQRNSAPSGPIGLGLFNHSPLLPSSPFSSSSDSGARRTKSSKTAVRSSLFSIQGRPGQYPRASEEPPHLSDKENSGLSNAKGIGRPRRTTTLGRPDDPTTRPLVKDRHVHIISPEKPPRKSYTSSHGADKVELRNPPALHLSRSPLSSDTSSLRPSVLSSNENDTISLRKSWFNIFTFKPASFSLLSVCDGSATRKECVRLLEALSVEIELLNTDLSAGVLKCSLDDILDPTGVKNCIKGVRFRVEFRVTTHPSHLSSGYITSVILTQEKGALSTFKLIYNALRRDWDMDAPRTPGGASMKIVPSPIF</sequence>
<dbReference type="OrthoDB" id="193931at2759"/>
<reference evidence="2" key="1">
    <citation type="journal article" date="2020" name="Nat. Commun.">
        <title>Large-scale genome sequencing of mycorrhizal fungi provides insights into the early evolution of symbiotic traits.</title>
        <authorList>
            <person name="Miyauchi S."/>
            <person name="Kiss E."/>
            <person name="Kuo A."/>
            <person name="Drula E."/>
            <person name="Kohler A."/>
            <person name="Sanchez-Garcia M."/>
            <person name="Morin E."/>
            <person name="Andreopoulos B."/>
            <person name="Barry K.W."/>
            <person name="Bonito G."/>
            <person name="Buee M."/>
            <person name="Carver A."/>
            <person name="Chen C."/>
            <person name="Cichocki N."/>
            <person name="Clum A."/>
            <person name="Culley D."/>
            <person name="Crous P.W."/>
            <person name="Fauchery L."/>
            <person name="Girlanda M."/>
            <person name="Hayes R.D."/>
            <person name="Keri Z."/>
            <person name="LaButti K."/>
            <person name="Lipzen A."/>
            <person name="Lombard V."/>
            <person name="Magnuson J."/>
            <person name="Maillard F."/>
            <person name="Murat C."/>
            <person name="Nolan M."/>
            <person name="Ohm R.A."/>
            <person name="Pangilinan J."/>
            <person name="Pereira M.F."/>
            <person name="Perotto S."/>
            <person name="Peter M."/>
            <person name="Pfister S."/>
            <person name="Riley R."/>
            <person name="Sitrit Y."/>
            <person name="Stielow J.B."/>
            <person name="Szollosi G."/>
            <person name="Zifcakova L."/>
            <person name="Stursova M."/>
            <person name="Spatafora J.W."/>
            <person name="Tedersoo L."/>
            <person name="Vaario L.M."/>
            <person name="Yamada A."/>
            <person name="Yan M."/>
            <person name="Wang P."/>
            <person name="Xu J."/>
            <person name="Bruns T."/>
            <person name="Baldrian P."/>
            <person name="Vilgalys R."/>
            <person name="Dunand C."/>
            <person name="Henrissat B."/>
            <person name="Grigoriev I.V."/>
            <person name="Hibbett D."/>
            <person name="Nagy L.G."/>
            <person name="Martin F.M."/>
        </authorList>
    </citation>
    <scope>NUCLEOTIDE SEQUENCE</scope>
    <source>
        <strain evidence="2">UP504</strain>
    </source>
</reference>
<dbReference type="Proteomes" id="UP000886523">
    <property type="component" value="Unassembled WGS sequence"/>
</dbReference>